<dbReference type="Pfam" id="PF00078">
    <property type="entry name" value="RVT_1"/>
    <property type="match status" value="1"/>
</dbReference>
<dbReference type="SUPFAM" id="SSF56672">
    <property type="entry name" value="DNA/RNA polymerases"/>
    <property type="match status" value="1"/>
</dbReference>
<dbReference type="PROSITE" id="PS50878">
    <property type="entry name" value="RT_POL"/>
    <property type="match status" value="1"/>
</dbReference>
<dbReference type="InterPro" id="IPR043502">
    <property type="entry name" value="DNA/RNA_pol_sf"/>
</dbReference>
<sequence>MLQTSNATKNISKKQPTEAGGSFLLKAGITANIKYLKELFLKKNEEIMKETKVKSKQQTTITTAASNSTPPPSSSIIIIAPVSTNSAPPLPPPPMTIHEHKDFILKLIKQWCLDKKENAAFDQIWHDGLVYKLAQLNCPRELLSWISMYLTGRSSYIQMGNEKSNTFSIKRGVPQGSCLGPILFLLYHTDLPKSLPSASHNHLYADDLAVIIRPSPFWNNDEFANEI</sequence>
<dbReference type="AlphaFoldDB" id="A0A815HNL9"/>
<name>A0A815HNL9_9BILA</name>
<reference evidence="2" key="1">
    <citation type="submission" date="2021-02" db="EMBL/GenBank/DDBJ databases">
        <authorList>
            <person name="Nowell W R."/>
        </authorList>
    </citation>
    <scope>NUCLEOTIDE SEQUENCE</scope>
</reference>
<dbReference type="Proteomes" id="UP000663829">
    <property type="component" value="Unassembled WGS sequence"/>
</dbReference>
<evidence type="ECO:0000313" key="3">
    <source>
        <dbReference type="EMBL" id="CAF4232497.1"/>
    </source>
</evidence>
<comment type="caution">
    <text evidence="2">The sequence shown here is derived from an EMBL/GenBank/DDBJ whole genome shotgun (WGS) entry which is preliminary data.</text>
</comment>
<feature type="domain" description="Reverse transcriptase" evidence="1">
    <location>
        <begin position="1"/>
        <end position="227"/>
    </location>
</feature>
<accession>A0A815HNL9</accession>
<keyword evidence="4" id="KW-1185">Reference proteome</keyword>
<protein>
    <recommendedName>
        <fullName evidence="1">Reverse transcriptase domain-containing protein</fullName>
    </recommendedName>
</protein>
<dbReference type="Proteomes" id="UP000681722">
    <property type="component" value="Unassembled WGS sequence"/>
</dbReference>
<proteinExistence type="predicted"/>
<dbReference type="EMBL" id="CAJOBC010067838">
    <property type="protein sequence ID" value="CAF4232497.1"/>
    <property type="molecule type" value="Genomic_DNA"/>
</dbReference>
<dbReference type="EMBL" id="CAJNOQ010015218">
    <property type="protein sequence ID" value="CAF1357407.1"/>
    <property type="molecule type" value="Genomic_DNA"/>
</dbReference>
<dbReference type="InterPro" id="IPR000477">
    <property type="entry name" value="RT_dom"/>
</dbReference>
<evidence type="ECO:0000313" key="2">
    <source>
        <dbReference type="EMBL" id="CAF1357407.1"/>
    </source>
</evidence>
<evidence type="ECO:0000259" key="1">
    <source>
        <dbReference type="PROSITE" id="PS50878"/>
    </source>
</evidence>
<gene>
    <name evidence="2" type="ORF">GPM918_LOCUS31207</name>
    <name evidence="3" type="ORF">SRO942_LOCUS31843</name>
</gene>
<dbReference type="OrthoDB" id="6437066at2759"/>
<evidence type="ECO:0000313" key="4">
    <source>
        <dbReference type="Proteomes" id="UP000663829"/>
    </source>
</evidence>
<dbReference type="PANTHER" id="PTHR19446">
    <property type="entry name" value="REVERSE TRANSCRIPTASES"/>
    <property type="match status" value="1"/>
</dbReference>
<organism evidence="2 4">
    <name type="scientific">Didymodactylos carnosus</name>
    <dbReference type="NCBI Taxonomy" id="1234261"/>
    <lineage>
        <taxon>Eukaryota</taxon>
        <taxon>Metazoa</taxon>
        <taxon>Spiralia</taxon>
        <taxon>Gnathifera</taxon>
        <taxon>Rotifera</taxon>
        <taxon>Eurotatoria</taxon>
        <taxon>Bdelloidea</taxon>
        <taxon>Philodinida</taxon>
        <taxon>Philodinidae</taxon>
        <taxon>Didymodactylos</taxon>
    </lineage>
</organism>